<evidence type="ECO:0008006" key="4">
    <source>
        <dbReference type="Google" id="ProtNLM"/>
    </source>
</evidence>
<dbReference type="InterPro" id="IPR010869">
    <property type="entry name" value="DUF1501"/>
</dbReference>
<protein>
    <recommendedName>
        <fullName evidence="4">DUF1501 domain-containing protein</fullName>
    </recommendedName>
</protein>
<keyword evidence="1" id="KW-0732">Signal</keyword>
<feature type="chain" id="PRO_5022187081" description="DUF1501 domain-containing protein" evidence="1">
    <location>
        <begin position="35"/>
        <end position="472"/>
    </location>
</feature>
<dbReference type="PANTHER" id="PTHR43737">
    <property type="entry name" value="BLL7424 PROTEIN"/>
    <property type="match status" value="1"/>
</dbReference>
<accession>A0A517YMR4</accession>
<dbReference type="OrthoDB" id="9783759at2"/>
<dbReference type="Proteomes" id="UP000315017">
    <property type="component" value="Chromosome"/>
</dbReference>
<dbReference type="PROSITE" id="PS51318">
    <property type="entry name" value="TAT"/>
    <property type="match status" value="1"/>
</dbReference>
<keyword evidence="3" id="KW-1185">Reference proteome</keyword>
<dbReference type="SUPFAM" id="SSF53649">
    <property type="entry name" value="Alkaline phosphatase-like"/>
    <property type="match status" value="1"/>
</dbReference>
<dbReference type="InterPro" id="IPR019546">
    <property type="entry name" value="TAT_signal_bac_arc"/>
</dbReference>
<gene>
    <name evidence="2" type="ORF">ETAA8_66600</name>
</gene>
<dbReference type="PANTHER" id="PTHR43737:SF1">
    <property type="entry name" value="DUF1501 DOMAIN-CONTAINING PROTEIN"/>
    <property type="match status" value="1"/>
</dbReference>
<dbReference type="InterPro" id="IPR017850">
    <property type="entry name" value="Alkaline_phosphatase_core_sf"/>
</dbReference>
<reference evidence="2 3" key="1">
    <citation type="submission" date="2019-02" db="EMBL/GenBank/DDBJ databases">
        <title>Deep-cultivation of Planctomycetes and their phenomic and genomic characterization uncovers novel biology.</title>
        <authorList>
            <person name="Wiegand S."/>
            <person name="Jogler M."/>
            <person name="Boedeker C."/>
            <person name="Pinto D."/>
            <person name="Vollmers J."/>
            <person name="Rivas-Marin E."/>
            <person name="Kohn T."/>
            <person name="Peeters S.H."/>
            <person name="Heuer A."/>
            <person name="Rast P."/>
            <person name="Oberbeckmann S."/>
            <person name="Bunk B."/>
            <person name="Jeske O."/>
            <person name="Meyerdierks A."/>
            <person name="Storesund J.E."/>
            <person name="Kallscheuer N."/>
            <person name="Luecker S."/>
            <person name="Lage O.M."/>
            <person name="Pohl T."/>
            <person name="Merkel B.J."/>
            <person name="Hornburger P."/>
            <person name="Mueller R.-W."/>
            <person name="Bruemmer F."/>
            <person name="Labrenz M."/>
            <person name="Spormann A.M."/>
            <person name="Op den Camp H."/>
            <person name="Overmann J."/>
            <person name="Amann R."/>
            <person name="Jetten M.S.M."/>
            <person name="Mascher T."/>
            <person name="Medema M.H."/>
            <person name="Devos D.P."/>
            <person name="Kaster A.-K."/>
            <person name="Ovreas L."/>
            <person name="Rohde M."/>
            <person name="Galperin M.Y."/>
            <person name="Jogler C."/>
        </authorList>
    </citation>
    <scope>NUCLEOTIDE SEQUENCE [LARGE SCALE GENOMIC DNA]</scope>
    <source>
        <strain evidence="2 3">ETA_A8</strain>
    </source>
</reference>
<dbReference type="KEGG" id="aagg:ETAA8_66600"/>
<evidence type="ECO:0000313" key="3">
    <source>
        <dbReference type="Proteomes" id="UP000315017"/>
    </source>
</evidence>
<dbReference type="EMBL" id="CP036274">
    <property type="protein sequence ID" value="QDU31501.1"/>
    <property type="molecule type" value="Genomic_DNA"/>
</dbReference>
<dbReference type="Gene3D" id="3.40.720.10">
    <property type="entry name" value="Alkaline Phosphatase, subunit A"/>
    <property type="match status" value="1"/>
</dbReference>
<evidence type="ECO:0000313" key="2">
    <source>
        <dbReference type="EMBL" id="QDU31501.1"/>
    </source>
</evidence>
<organism evidence="2 3">
    <name type="scientific">Anatilimnocola aggregata</name>
    <dbReference type="NCBI Taxonomy" id="2528021"/>
    <lineage>
        <taxon>Bacteria</taxon>
        <taxon>Pseudomonadati</taxon>
        <taxon>Planctomycetota</taxon>
        <taxon>Planctomycetia</taxon>
        <taxon>Pirellulales</taxon>
        <taxon>Pirellulaceae</taxon>
        <taxon>Anatilimnocola</taxon>
    </lineage>
</organism>
<dbReference type="InterPro" id="IPR006311">
    <property type="entry name" value="TAT_signal"/>
</dbReference>
<proteinExistence type="predicted"/>
<feature type="signal peptide" evidence="1">
    <location>
        <begin position="1"/>
        <end position="34"/>
    </location>
</feature>
<dbReference type="AlphaFoldDB" id="A0A517YMR4"/>
<dbReference type="NCBIfam" id="TIGR01409">
    <property type="entry name" value="TAT_signal_seq"/>
    <property type="match status" value="1"/>
</dbReference>
<dbReference type="RefSeq" id="WP_145098733.1">
    <property type="nucleotide sequence ID" value="NZ_CP036274.1"/>
</dbReference>
<evidence type="ECO:0000256" key="1">
    <source>
        <dbReference type="SAM" id="SignalP"/>
    </source>
</evidence>
<sequence length="472" mass="50904" precursor="true">MNTFSTNRRDFLRQAGGGLGALALASLLADQAVAAGSKVIHSQAAKKPHHAPQAKSVIWLFMDGGPSHIDLFDPKPALTKYAGKPLPASFKKPQTAMGVTANTPLLASTRKFKQHGDCGLWVSDLYPAIAQHADELCLLQGCQSEGLTHVNAVCQMNTCSQIAGRPSLGAWAMYGLGSENADLPGFVVLTDYSTDPPGGNQNWNSGFMPATYQGTRLATGKTPILYAEPPPGVSDPQQRGKIDFINGLSRRFAQKRTGEDRLDAHIASYELAFRMQSSAPEVADFSRESAETLAMYGFGNETTQRNARNCLLARRLVERGVRFVQLYMGSGTQWDAHANLDSNHEANCAETDQPIAALLADLKRRGLLDSTLVVWGGEFGRTPMSESGNGRDHNPYGFTCFMAGGGVKPGFRFGGTDEIGLWATSGHAHVRDLHATILHLLGANEEALTFLHDGRDERATFIGGHVLKDIIA</sequence>
<dbReference type="Pfam" id="PF07394">
    <property type="entry name" value="DUF1501"/>
    <property type="match status" value="1"/>
</dbReference>
<name>A0A517YMR4_9BACT</name>